<dbReference type="Proteomes" id="UP001218188">
    <property type="component" value="Unassembled WGS sequence"/>
</dbReference>
<evidence type="ECO:0000313" key="3">
    <source>
        <dbReference type="Proteomes" id="UP001218188"/>
    </source>
</evidence>
<reference evidence="2" key="1">
    <citation type="submission" date="2023-03" db="EMBL/GenBank/DDBJ databases">
        <title>Massive genome expansion in bonnet fungi (Mycena s.s.) driven by repeated elements and novel gene families across ecological guilds.</title>
        <authorList>
            <consortium name="Lawrence Berkeley National Laboratory"/>
            <person name="Harder C.B."/>
            <person name="Miyauchi S."/>
            <person name="Viragh M."/>
            <person name="Kuo A."/>
            <person name="Thoen E."/>
            <person name="Andreopoulos B."/>
            <person name="Lu D."/>
            <person name="Skrede I."/>
            <person name="Drula E."/>
            <person name="Henrissat B."/>
            <person name="Morin E."/>
            <person name="Kohler A."/>
            <person name="Barry K."/>
            <person name="LaButti K."/>
            <person name="Morin E."/>
            <person name="Salamov A."/>
            <person name="Lipzen A."/>
            <person name="Mereny Z."/>
            <person name="Hegedus B."/>
            <person name="Baldrian P."/>
            <person name="Stursova M."/>
            <person name="Weitz H."/>
            <person name="Taylor A."/>
            <person name="Grigoriev I.V."/>
            <person name="Nagy L.G."/>
            <person name="Martin F."/>
            <person name="Kauserud H."/>
        </authorList>
    </citation>
    <scope>NUCLEOTIDE SEQUENCE</scope>
    <source>
        <strain evidence="2">CBHHK200</strain>
    </source>
</reference>
<gene>
    <name evidence="2" type="ORF">C8F04DRAFT_489030</name>
</gene>
<evidence type="ECO:0000313" key="2">
    <source>
        <dbReference type="EMBL" id="KAJ7036175.1"/>
    </source>
</evidence>
<protein>
    <submittedName>
        <fullName evidence="2">Uncharacterized protein</fullName>
    </submittedName>
</protein>
<accession>A0AAD6T0F7</accession>
<organism evidence="2 3">
    <name type="scientific">Mycena alexandri</name>
    <dbReference type="NCBI Taxonomy" id="1745969"/>
    <lineage>
        <taxon>Eukaryota</taxon>
        <taxon>Fungi</taxon>
        <taxon>Dikarya</taxon>
        <taxon>Basidiomycota</taxon>
        <taxon>Agaricomycotina</taxon>
        <taxon>Agaricomycetes</taxon>
        <taxon>Agaricomycetidae</taxon>
        <taxon>Agaricales</taxon>
        <taxon>Marasmiineae</taxon>
        <taxon>Mycenaceae</taxon>
        <taxon>Mycena</taxon>
    </lineage>
</organism>
<sequence>MRPATRLDRNHRDRQFNTVPTLSKRNYSSRSLYTCCSATRIPRQQGSDVSGWLPTAQDSSARPSPPCPSCSRYPNRPQSAVEEGERIRGFWAVACLQSSLDIELCDWKSRITPRDVSRRPFEGRRLSRTLSSRTLLRLVHCPHFARKYSFTVLHNLVQSGSRDAASYTSSASWLEGHITQFGDRLPPLYNFYAHPVAARILVVTHALTAPPRSGCTTPLPLLISRRRKRLFLQQARSFACLGDSNVADFTRRIQLWGRCACSRVAS</sequence>
<dbReference type="EMBL" id="JARJCM010000045">
    <property type="protein sequence ID" value="KAJ7036175.1"/>
    <property type="molecule type" value="Genomic_DNA"/>
</dbReference>
<dbReference type="AlphaFoldDB" id="A0AAD6T0F7"/>
<feature type="region of interest" description="Disordered" evidence="1">
    <location>
        <begin position="44"/>
        <end position="76"/>
    </location>
</feature>
<name>A0AAD6T0F7_9AGAR</name>
<evidence type="ECO:0000256" key="1">
    <source>
        <dbReference type="SAM" id="MobiDB-lite"/>
    </source>
</evidence>
<proteinExistence type="predicted"/>
<comment type="caution">
    <text evidence="2">The sequence shown here is derived from an EMBL/GenBank/DDBJ whole genome shotgun (WGS) entry which is preliminary data.</text>
</comment>
<keyword evidence="3" id="KW-1185">Reference proteome</keyword>